<dbReference type="EMBL" id="AE015929">
    <property type="protein sequence ID" value="AAO05049.1"/>
    <property type="molecule type" value="Genomic_DNA"/>
</dbReference>
<keyword evidence="1" id="KW-0812">Transmembrane</keyword>
<dbReference type="PATRIC" id="fig|176280.10.peg.1415"/>
<dbReference type="Proteomes" id="UP000001411">
    <property type="component" value="Chromosome"/>
</dbReference>
<gene>
    <name evidence="2" type="ordered locus">SE_1450</name>
</gene>
<evidence type="ECO:0000256" key="1">
    <source>
        <dbReference type="SAM" id="Phobius"/>
    </source>
</evidence>
<organism evidence="2 3">
    <name type="scientific">Staphylococcus epidermidis (strain ATCC 12228 / FDA PCI 1200)</name>
    <dbReference type="NCBI Taxonomy" id="176280"/>
    <lineage>
        <taxon>Bacteria</taxon>
        <taxon>Bacillati</taxon>
        <taxon>Bacillota</taxon>
        <taxon>Bacilli</taxon>
        <taxon>Bacillales</taxon>
        <taxon>Staphylococcaceae</taxon>
        <taxon>Staphylococcus</taxon>
    </lineage>
</organism>
<dbReference type="HOGENOM" id="CLU_2289935_0_0_9"/>
<name>A0A0H2VGS9_STAES</name>
<feature type="transmembrane region" description="Helical" evidence="1">
    <location>
        <begin position="35"/>
        <end position="56"/>
    </location>
</feature>
<evidence type="ECO:0000313" key="3">
    <source>
        <dbReference type="Proteomes" id="UP000001411"/>
    </source>
</evidence>
<evidence type="ECO:0000313" key="2">
    <source>
        <dbReference type="EMBL" id="AAO05049.1"/>
    </source>
</evidence>
<accession>A0A0H2VGS9</accession>
<dbReference type="eggNOG" id="ENOG503059B">
    <property type="taxonomic scope" value="Bacteria"/>
</dbReference>
<proteinExistence type="predicted"/>
<reference evidence="2 3" key="1">
    <citation type="journal article" date="2003" name="Mol. Microbiol.">
        <title>Genome-based analysis of virulence genes in a non-biofilm-forming Staphylococcus epidermidis strain (ATCC 12228).</title>
        <authorList>
            <person name="Zhang Y.Q."/>
            <person name="Ren S.X."/>
            <person name="Li H.L."/>
            <person name="Wang Y.X."/>
            <person name="Fu G."/>
            <person name="Yang J."/>
            <person name="Qin Z.Q."/>
            <person name="Miao Y.G."/>
            <person name="Wang W.Y."/>
            <person name="Chen R.S."/>
            <person name="Shen Y."/>
            <person name="Chen Z."/>
            <person name="Yuan Z.H."/>
            <person name="Zhao G.P."/>
            <person name="Qu D."/>
            <person name="Danchin A."/>
            <person name="Wen Y.M."/>
        </authorList>
    </citation>
    <scope>NUCLEOTIDE SEQUENCE [LARGE SCALE GENOMIC DNA]</scope>
    <source>
        <strain evidence="3">ATCC 12228 / FDA PCI 1200</strain>
    </source>
</reference>
<dbReference type="AlphaFoldDB" id="A0A0H2VGS9"/>
<dbReference type="KEGG" id="sep:SE_1450"/>
<feature type="transmembrane region" description="Helical" evidence="1">
    <location>
        <begin position="7"/>
        <end position="23"/>
    </location>
</feature>
<protein>
    <submittedName>
        <fullName evidence="2">Uncharacterized protein</fullName>
    </submittedName>
</protein>
<dbReference type="RefSeq" id="WP_002446728.1">
    <property type="nucleotide sequence ID" value="NC_004461.1"/>
</dbReference>
<keyword evidence="1" id="KW-0472">Membrane</keyword>
<dbReference type="GeneID" id="50018441"/>
<keyword evidence="1" id="KW-1133">Transmembrane helix</keyword>
<feature type="transmembrane region" description="Helical" evidence="1">
    <location>
        <begin position="77"/>
        <end position="101"/>
    </location>
</feature>
<sequence>MARSKKYFYLSLLMIILSFFFNTNNSLLSNIFQSFMKIVVVTSIVNIIILILSIVFADKSIKYAKESSDWIRFASKILPLIILITIIIHILSSLHTFGYIFK</sequence>